<name>A0ACB9RM31_9MYRT</name>
<evidence type="ECO:0000313" key="2">
    <source>
        <dbReference type="Proteomes" id="UP001057402"/>
    </source>
</evidence>
<accession>A0ACB9RM31</accession>
<organism evidence="1 2">
    <name type="scientific">Melastoma candidum</name>
    <dbReference type="NCBI Taxonomy" id="119954"/>
    <lineage>
        <taxon>Eukaryota</taxon>
        <taxon>Viridiplantae</taxon>
        <taxon>Streptophyta</taxon>
        <taxon>Embryophyta</taxon>
        <taxon>Tracheophyta</taxon>
        <taxon>Spermatophyta</taxon>
        <taxon>Magnoliopsida</taxon>
        <taxon>eudicotyledons</taxon>
        <taxon>Gunneridae</taxon>
        <taxon>Pentapetalae</taxon>
        <taxon>rosids</taxon>
        <taxon>malvids</taxon>
        <taxon>Myrtales</taxon>
        <taxon>Melastomataceae</taxon>
        <taxon>Melastomatoideae</taxon>
        <taxon>Melastomateae</taxon>
        <taxon>Melastoma</taxon>
    </lineage>
</organism>
<dbReference type="Proteomes" id="UP001057402">
    <property type="component" value="Chromosome 3"/>
</dbReference>
<gene>
    <name evidence="1" type="ORF">MLD38_006181</name>
</gene>
<dbReference type="EMBL" id="CM042882">
    <property type="protein sequence ID" value="KAI4379945.1"/>
    <property type="molecule type" value="Genomic_DNA"/>
</dbReference>
<protein>
    <submittedName>
        <fullName evidence="1">Uncharacterized protein</fullName>
    </submittedName>
</protein>
<comment type="caution">
    <text evidence="1">The sequence shown here is derived from an EMBL/GenBank/DDBJ whole genome shotgun (WGS) entry which is preliminary data.</text>
</comment>
<reference evidence="2" key="1">
    <citation type="journal article" date="2023" name="Front. Plant Sci.">
        <title>Chromosomal-level genome assembly of Melastoma candidum provides insights into trichome evolution.</title>
        <authorList>
            <person name="Zhong Y."/>
            <person name="Wu W."/>
            <person name="Sun C."/>
            <person name="Zou P."/>
            <person name="Liu Y."/>
            <person name="Dai S."/>
            <person name="Zhou R."/>
        </authorList>
    </citation>
    <scope>NUCLEOTIDE SEQUENCE [LARGE SCALE GENOMIC DNA]</scope>
</reference>
<keyword evidence="2" id="KW-1185">Reference proteome</keyword>
<evidence type="ECO:0000313" key="1">
    <source>
        <dbReference type="EMBL" id="KAI4379945.1"/>
    </source>
</evidence>
<proteinExistence type="predicted"/>
<sequence>MGASGKWIRALTGQNKAEKDCPERSSSGGKVRKWKLWRSSSGDVSPWAGSRGSNGSGSPAPDAYSAEVATVIRAPPKNFRAVKQEWAAIRIQTAFRGFLARRALKALKGIVRVQALVRGRKVRNQAAVTLRCMQALVRVQARVRARQAEECWCDSKGTLKDVKTNMQMRQEGAFKRERVIAYALAQKWKQGIDANLRPFFAVPPSLRSQEFDKINWSWLERWMAAKPWESRLIEQHSKNTAVIHSKPQLNSPLSSGPSSTRVRKTNVSTRVSAKPPFSGRCTRSSSSPSSDYYFHDESSASSSICTSGTPILGNNISVPSDDISHVCPSYMKLTESTKAKQKPASNLSRRVLRPSMDESQFVRLTSGLSDVADSFTTSRTNNSSDYFSKPLGLPVRMLKANDPDNCGLYY</sequence>